<sequence length="377" mass="44554">MKKLDVLINLISDTQSFFKQQVQKQVNIGLTLRNLLFGFYIVEYELNGSDRAEYGTRLYKEIEKRLKTIGVLQIRERHLYLCKDFYLAYPNILRSAIAKSYLINFKQLNSLESAVTKMNKTNDKSMIEIEKLINQLSFTHFVELIKLSDPTQRNFYEWQSISNNWSVRELKRAINSMLYERTGLSKDKLGIIEKYNQQEKLLPEDVFRDPYILEFLELKEEHEYTELELEQAIINHLQIFLLELGKGFCFESRQKRITFDNTHYYIDLVFYHRILRCNILIDLKLGDFNHADAGQMNVYLNYYNENEKNEGDNPPVGIILCANKNESLVRYATTGLSQQIFVSKYLINLPDEDQLKQIIMEEQRKILSTSPNSKKEN</sequence>
<reference evidence="3" key="2">
    <citation type="submission" date="2020-08" db="EMBL/GenBank/DDBJ databases">
        <authorList>
            <person name="Chen M."/>
            <person name="Teng W."/>
            <person name="Zhao L."/>
            <person name="Hu C."/>
            <person name="Zhou Y."/>
            <person name="Han B."/>
            <person name="Song L."/>
            <person name="Shu W."/>
        </authorList>
    </citation>
    <scope>NUCLEOTIDE SEQUENCE</scope>
    <source>
        <strain evidence="3">FACHB-1277</strain>
    </source>
</reference>
<dbReference type="Gene3D" id="3.40.1350.10">
    <property type="match status" value="1"/>
</dbReference>
<dbReference type="Pfam" id="PF06250">
    <property type="entry name" value="YhcG_C"/>
    <property type="match status" value="1"/>
</dbReference>
<dbReference type="AlphaFoldDB" id="A0A926UU13"/>
<dbReference type="EMBL" id="JACJPY010000039">
    <property type="protein sequence ID" value="MBD2151019.1"/>
    <property type="molecule type" value="Genomic_DNA"/>
</dbReference>
<comment type="caution">
    <text evidence="3">The sequence shown here is derived from an EMBL/GenBank/DDBJ whole genome shotgun (WGS) entry which is preliminary data.</text>
</comment>
<protein>
    <submittedName>
        <fullName evidence="3">DUF1016 family protein</fullName>
    </submittedName>
</protein>
<dbReference type="InterPro" id="IPR011856">
    <property type="entry name" value="tRNA_endonuc-like_dom_sf"/>
</dbReference>
<dbReference type="InterPro" id="IPR009362">
    <property type="entry name" value="YhcG_C"/>
</dbReference>
<evidence type="ECO:0000259" key="2">
    <source>
        <dbReference type="Pfam" id="PF17761"/>
    </source>
</evidence>
<accession>A0A926UU13</accession>
<dbReference type="GO" id="GO:0003676">
    <property type="term" value="F:nucleic acid binding"/>
    <property type="evidence" value="ECO:0007669"/>
    <property type="project" value="InterPro"/>
</dbReference>
<dbReference type="Proteomes" id="UP000631421">
    <property type="component" value="Unassembled WGS sequence"/>
</dbReference>
<reference evidence="3" key="1">
    <citation type="journal article" date="2015" name="ISME J.">
        <title>Draft Genome Sequence of Streptomyces incarnatus NRRL8089, which Produces the Nucleoside Antibiotic Sinefungin.</title>
        <authorList>
            <person name="Oshima K."/>
            <person name="Hattori M."/>
            <person name="Shimizu H."/>
            <person name="Fukuda K."/>
            <person name="Nemoto M."/>
            <person name="Inagaki K."/>
            <person name="Tamura T."/>
        </authorList>
    </citation>
    <scope>NUCLEOTIDE SEQUENCE</scope>
    <source>
        <strain evidence="3">FACHB-1277</strain>
    </source>
</reference>
<dbReference type="Pfam" id="PF17761">
    <property type="entry name" value="DUF1016_N"/>
    <property type="match status" value="1"/>
</dbReference>
<keyword evidence="4" id="KW-1185">Reference proteome</keyword>
<feature type="domain" description="YhcG N-terminal" evidence="2">
    <location>
        <begin position="19"/>
        <end position="181"/>
    </location>
</feature>
<dbReference type="RefSeq" id="WP_190351380.1">
    <property type="nucleotide sequence ID" value="NZ_JACJPY010000039.1"/>
</dbReference>
<proteinExistence type="predicted"/>
<dbReference type="PANTHER" id="PTHR30547:SF5">
    <property type="entry name" value="NUCLEASE YHCG-RELATED"/>
    <property type="match status" value="1"/>
</dbReference>
<evidence type="ECO:0000313" key="4">
    <source>
        <dbReference type="Proteomes" id="UP000631421"/>
    </source>
</evidence>
<dbReference type="InterPro" id="IPR053148">
    <property type="entry name" value="PD-DEXK-like_domain"/>
</dbReference>
<feature type="domain" description="YhcG PDDEXK nuclease" evidence="1">
    <location>
        <begin position="205"/>
        <end position="356"/>
    </location>
</feature>
<name>A0A926UU13_9CYAN</name>
<gene>
    <name evidence="3" type="ORF">H6F44_12950</name>
</gene>
<dbReference type="PANTHER" id="PTHR30547">
    <property type="entry name" value="UNCHARACTERIZED PROTEIN YHCG-RELATED"/>
    <property type="match status" value="1"/>
</dbReference>
<organism evidence="3 4">
    <name type="scientific">Pseudanabaena cinerea FACHB-1277</name>
    <dbReference type="NCBI Taxonomy" id="2949581"/>
    <lineage>
        <taxon>Bacteria</taxon>
        <taxon>Bacillati</taxon>
        <taxon>Cyanobacteriota</taxon>
        <taxon>Cyanophyceae</taxon>
        <taxon>Pseudanabaenales</taxon>
        <taxon>Pseudanabaenaceae</taxon>
        <taxon>Pseudanabaena</taxon>
        <taxon>Pseudanabaena cinerea</taxon>
    </lineage>
</organism>
<evidence type="ECO:0000259" key="1">
    <source>
        <dbReference type="Pfam" id="PF06250"/>
    </source>
</evidence>
<evidence type="ECO:0000313" key="3">
    <source>
        <dbReference type="EMBL" id="MBD2151019.1"/>
    </source>
</evidence>
<dbReference type="InterPro" id="IPR041527">
    <property type="entry name" value="YhcG_N"/>
</dbReference>